<dbReference type="Pfam" id="PF11008">
    <property type="entry name" value="DUF2846"/>
    <property type="match status" value="1"/>
</dbReference>
<dbReference type="PROSITE" id="PS51123">
    <property type="entry name" value="OMPA_2"/>
    <property type="match status" value="1"/>
</dbReference>
<dbReference type="AlphaFoldDB" id="A0AB73G301"/>
<dbReference type="Pfam" id="PF00691">
    <property type="entry name" value="OmpA"/>
    <property type="match status" value="1"/>
</dbReference>
<dbReference type="PANTHER" id="PTHR30329:SF21">
    <property type="entry name" value="LIPOPROTEIN YIAD-RELATED"/>
    <property type="match status" value="1"/>
</dbReference>
<organism evidence="4 5">
    <name type="scientific">Burkholderia ubonensis</name>
    <dbReference type="NCBI Taxonomy" id="101571"/>
    <lineage>
        <taxon>Bacteria</taxon>
        <taxon>Pseudomonadati</taxon>
        <taxon>Pseudomonadota</taxon>
        <taxon>Betaproteobacteria</taxon>
        <taxon>Burkholderiales</taxon>
        <taxon>Burkholderiaceae</taxon>
        <taxon>Burkholderia</taxon>
        <taxon>Burkholderia cepacia complex</taxon>
    </lineage>
</organism>
<evidence type="ECO:0000313" key="5">
    <source>
        <dbReference type="Proteomes" id="UP000061665"/>
    </source>
</evidence>
<evidence type="ECO:0000256" key="1">
    <source>
        <dbReference type="PROSITE-ProRule" id="PRU00473"/>
    </source>
</evidence>
<dbReference type="InterPro" id="IPR036737">
    <property type="entry name" value="OmpA-like_sf"/>
</dbReference>
<dbReference type="EMBL" id="LOZE01000083">
    <property type="protein sequence ID" value="KVM28587.1"/>
    <property type="molecule type" value="Genomic_DNA"/>
</dbReference>
<dbReference type="InterPro" id="IPR006665">
    <property type="entry name" value="OmpA-like"/>
</dbReference>
<dbReference type="GO" id="GO:0016020">
    <property type="term" value="C:membrane"/>
    <property type="evidence" value="ECO:0007669"/>
    <property type="project" value="UniProtKB-UniRule"/>
</dbReference>
<dbReference type="Proteomes" id="UP000061665">
    <property type="component" value="Unassembled WGS sequence"/>
</dbReference>
<name>A0AB73G301_9BURK</name>
<protein>
    <recommendedName>
        <fullName evidence="3">OmpA-like domain-containing protein</fullName>
    </recommendedName>
</protein>
<gene>
    <name evidence="4" type="ORF">WJ53_08970</name>
</gene>
<keyword evidence="1" id="KW-0472">Membrane</keyword>
<dbReference type="InterPro" id="IPR022548">
    <property type="entry name" value="DUF2846"/>
</dbReference>
<dbReference type="PANTHER" id="PTHR30329">
    <property type="entry name" value="STATOR ELEMENT OF FLAGELLAR MOTOR COMPLEX"/>
    <property type="match status" value="1"/>
</dbReference>
<comment type="caution">
    <text evidence="4">The sequence shown here is derived from an EMBL/GenBank/DDBJ whole genome shotgun (WGS) entry which is preliminary data.</text>
</comment>
<dbReference type="Gene3D" id="3.30.1330.60">
    <property type="entry name" value="OmpA-like domain"/>
    <property type="match status" value="1"/>
</dbReference>
<accession>A0AB73G301</accession>
<sequence>MKGIQTMKHLALASAMALGLAASPAFAQQYQTDDTMAISAAGTQAGKVFGTSYAPIGQVAPDQAQIVYYRTQSAGGKAKAANVYVDGHFQTALLPNGYTTFCVQPGNHTLGAYLNDAPEYRGKTQNLFEANLKAGATYFLKVQESGNGAPVAVSREQAERELQGARAQVHALSRAATTVACHVTQAAQPVVAPAAPQYKDYKLKSDLLFAFGKSGYRDINARGREEIGRLVEQMRREDADTMQITVVGHADQIGSDEAAERLGLQRAQTVRRMLIERGLPASRIEAQSAGNTEPVVNACRGTREQVIACYAPNRRVVVRADMASAN</sequence>
<dbReference type="RefSeq" id="WP_060006224.1">
    <property type="nucleotide sequence ID" value="NZ_LOZE01000083.1"/>
</dbReference>
<evidence type="ECO:0000256" key="2">
    <source>
        <dbReference type="SAM" id="SignalP"/>
    </source>
</evidence>
<dbReference type="CDD" id="cd07185">
    <property type="entry name" value="OmpA_C-like"/>
    <property type="match status" value="1"/>
</dbReference>
<evidence type="ECO:0000259" key="3">
    <source>
        <dbReference type="PROSITE" id="PS51123"/>
    </source>
</evidence>
<evidence type="ECO:0000313" key="4">
    <source>
        <dbReference type="EMBL" id="KVM28587.1"/>
    </source>
</evidence>
<keyword evidence="2" id="KW-0732">Signal</keyword>
<feature type="chain" id="PRO_5044495573" description="OmpA-like domain-containing protein" evidence="2">
    <location>
        <begin position="28"/>
        <end position="326"/>
    </location>
</feature>
<dbReference type="InterPro" id="IPR050330">
    <property type="entry name" value="Bact_OuterMem_StrucFunc"/>
</dbReference>
<feature type="signal peptide" evidence="2">
    <location>
        <begin position="1"/>
        <end position="27"/>
    </location>
</feature>
<dbReference type="SUPFAM" id="SSF103088">
    <property type="entry name" value="OmpA-like"/>
    <property type="match status" value="1"/>
</dbReference>
<feature type="domain" description="OmpA-like" evidence="3">
    <location>
        <begin position="196"/>
        <end position="324"/>
    </location>
</feature>
<reference evidence="4 5" key="1">
    <citation type="submission" date="2015-11" db="EMBL/GenBank/DDBJ databases">
        <title>Expanding the genomic diversity of Burkholderia species for the development of highly accurate diagnostics.</title>
        <authorList>
            <person name="Sahl J."/>
            <person name="Keim P."/>
            <person name="Wagner D."/>
        </authorList>
    </citation>
    <scope>NUCLEOTIDE SEQUENCE [LARGE SCALE GENOMIC DNA]</scope>
    <source>
        <strain evidence="4 5">MSMB2058</strain>
    </source>
</reference>
<proteinExistence type="predicted"/>